<evidence type="ECO:0000313" key="2">
    <source>
        <dbReference type="EMBL" id="KWX14659.1"/>
    </source>
</evidence>
<evidence type="ECO:0000313" key="3">
    <source>
        <dbReference type="Proteomes" id="UP000070089"/>
    </source>
</evidence>
<feature type="compositionally biased region" description="Polar residues" evidence="1">
    <location>
        <begin position="168"/>
        <end position="177"/>
    </location>
</feature>
<dbReference type="AlphaFoldDB" id="A0A132NX69"/>
<accession>A0A132NX69</accession>
<feature type="compositionally biased region" description="Low complexity" evidence="1">
    <location>
        <begin position="621"/>
        <end position="636"/>
    </location>
</feature>
<organism evidence="2 3">
    <name type="scientific">Giardia duodenalis assemblage B</name>
    <dbReference type="NCBI Taxonomy" id="1394984"/>
    <lineage>
        <taxon>Eukaryota</taxon>
        <taxon>Metamonada</taxon>
        <taxon>Diplomonadida</taxon>
        <taxon>Hexamitidae</taxon>
        <taxon>Giardiinae</taxon>
        <taxon>Giardia</taxon>
    </lineage>
</organism>
<protein>
    <submittedName>
        <fullName evidence="2">Uncharacterized protein</fullName>
    </submittedName>
</protein>
<feature type="region of interest" description="Disordered" evidence="1">
    <location>
        <begin position="615"/>
        <end position="636"/>
    </location>
</feature>
<name>A0A132NX69_GIAIN</name>
<dbReference type="Proteomes" id="UP000070089">
    <property type="component" value="Unassembled WGS sequence"/>
</dbReference>
<dbReference type="EMBL" id="JXTI01000026">
    <property type="protein sequence ID" value="KWX14659.1"/>
    <property type="molecule type" value="Genomic_DNA"/>
</dbReference>
<dbReference type="OrthoDB" id="10256277at2759"/>
<dbReference type="VEuPathDB" id="GiardiaDB:QR46_1323"/>
<evidence type="ECO:0000256" key="1">
    <source>
        <dbReference type="SAM" id="MobiDB-lite"/>
    </source>
</evidence>
<gene>
    <name evidence="2" type="ORF">QR46_1323</name>
</gene>
<feature type="compositionally biased region" description="Low complexity" evidence="1">
    <location>
        <begin position="180"/>
        <end position="192"/>
    </location>
</feature>
<proteinExistence type="predicted"/>
<feature type="region of interest" description="Disordered" evidence="1">
    <location>
        <begin position="167"/>
        <end position="194"/>
    </location>
</feature>
<comment type="caution">
    <text evidence="2">The sequence shown here is derived from an EMBL/GenBank/DDBJ whole genome shotgun (WGS) entry which is preliminary data.</text>
</comment>
<sequence length="1024" mass="110941">MTSLKLKNFKEKLMSSSVPKAKVASIIVIVDDSPVVMIFSDIHAALKLKRRLREAFPDTVFTKNIENEMLEKQAKKIAGLVIQRRLFISPTLGDEDLRIEIQGKINNSAFSKKVVAPVAIGAPWPSSYESLLSEKIRDAEKHVEKFSNVPQPQVSGVDMRSKVVYSAPPSSASFTKSDQQHPQPQLQQQQQQAFTRRPDSYIGQFLTTANLGATGAPQVQGDMPVHAASIIPISIHNGMTTPLANANIFGPNAVNAGPNIIALGNVPIAQGNASNMSAPTSMGPGQGPQIRVVTLPQIQTGAVANQPGGYTSALSNRILAHQSVLGANYQGVAAYATAGSQPAPYVAAIQQNAQQIAQLIPGSAVLTQLAPNAMVGKMGSQAPNIMSISVHPTMHPAVAPIPISGANVVGQAKAQLGIDISPSASTTATSQQIDQTKVSDPLPSSLNISYDSQKSTISNSSETVLAVDSDDLSTYNNTQEAFYTGPYNVLSASNPSSIDQTVNPTTSLAEAVNKWSSLIRQTRPASPMTVTQQDGEFYQYYKQLTMNHDTSPAAKPKAPELWSPADQLSLFVHIYDQVFSNMSDSARKMWEEHKQSILHSSDIRSTALTAKNNMLDDHESSTSSSPSPTQSSFSSSKLIDTVADVSTNIPLDEQGTARSNVPLPSQSKASVETTMNSSKEIPAFAKHIFAAVPSMSNLSALQTGQDLLNSSIPDKQRSFSDILTQFPNTANIAELAQRNLNLSALMPNGNLNIGVDQRQKQELGAQEATAQMLTHLSFVNSKNSEIDNLLRNCQPPLTYLRDPNELSLRTLFTAPNSINISPMPTVDCLFPPNRNFQIDVILLLYLLSLGGSVESIEDDDLNFLPAEASSQTLKEYIRKKSTELRSKLLALYHKEDFLELKTSASGHYPHANVRAMVNNYVVCAQNANLSLQLALQTNNDPGRAMQSLPCVLLDSGHLPLVLSQAKENSYSKDKDIERLLESVTFMNGKLTRKEFYNRNRASQMIPSIAAESNTAPNLKKHVRL</sequence>
<reference evidence="2 3" key="1">
    <citation type="journal article" date="2015" name="Mol. Biochem. Parasitol.">
        <title>Identification of polymorphic genes for use in assemblage B genotyping assays through comparative genomics of multiple assemblage B Giardia duodenalis isolates.</title>
        <authorList>
            <person name="Wielinga C."/>
            <person name="Thompson R.C."/>
            <person name="Monis P."/>
            <person name="Ryan U."/>
        </authorList>
    </citation>
    <scope>NUCLEOTIDE SEQUENCE [LARGE SCALE GENOMIC DNA]</scope>
    <source>
        <strain evidence="2 3">BAH15c1</strain>
    </source>
</reference>